<dbReference type="InterPro" id="IPR007324">
    <property type="entry name" value="Sugar-bd_dom_put"/>
</dbReference>
<dbReference type="RefSeq" id="WP_270452420.1">
    <property type="nucleotide sequence ID" value="NZ_JADPIE010000001.1"/>
</dbReference>
<feature type="domain" description="CggR N-terminal DNA binding" evidence="6">
    <location>
        <begin position="21"/>
        <end position="85"/>
    </location>
</feature>
<comment type="similarity">
    <text evidence="1">Belongs to the SorC transcriptional regulatory family.</text>
</comment>
<keyword evidence="3" id="KW-0238">DNA-binding</keyword>
<dbReference type="InterPro" id="IPR051054">
    <property type="entry name" value="SorC_transcr_regulators"/>
</dbReference>
<dbReference type="InterPro" id="IPR036388">
    <property type="entry name" value="WH-like_DNA-bd_sf"/>
</dbReference>
<organism evidence="7 8">
    <name type="scientific">Halonatronomonas betaini</name>
    <dbReference type="NCBI Taxonomy" id="2778430"/>
    <lineage>
        <taxon>Bacteria</taxon>
        <taxon>Bacillati</taxon>
        <taxon>Bacillota</taxon>
        <taxon>Clostridia</taxon>
        <taxon>Halanaerobiales</taxon>
        <taxon>Halarsenatibacteraceae</taxon>
        <taxon>Halonatronomonas</taxon>
    </lineage>
</organism>
<dbReference type="InterPro" id="IPR037171">
    <property type="entry name" value="NagB/RpiA_transferase-like"/>
</dbReference>
<proteinExistence type="inferred from homology"/>
<comment type="caution">
    <text evidence="7">The sequence shown here is derived from an EMBL/GenBank/DDBJ whole genome shotgun (WGS) entry which is preliminary data.</text>
</comment>
<dbReference type="Gene3D" id="3.40.50.1360">
    <property type="match status" value="1"/>
</dbReference>
<protein>
    <submittedName>
        <fullName evidence="7">Sugar-binding transcriptional regulator</fullName>
    </submittedName>
</protein>
<name>A0A931ARY9_9FIRM</name>
<dbReference type="InterPro" id="IPR036390">
    <property type="entry name" value="WH_DNA-bd_sf"/>
</dbReference>
<gene>
    <name evidence="7" type="ORF">I0Q91_01530</name>
</gene>
<dbReference type="EMBL" id="JADPIE010000001">
    <property type="protein sequence ID" value="MBF8435750.1"/>
    <property type="molecule type" value="Genomic_DNA"/>
</dbReference>
<dbReference type="PANTHER" id="PTHR34294">
    <property type="entry name" value="TRANSCRIPTIONAL REGULATOR-RELATED"/>
    <property type="match status" value="1"/>
</dbReference>
<reference evidence="7" key="1">
    <citation type="submission" date="2020-11" db="EMBL/GenBank/DDBJ databases">
        <title>Halonatronomonas betainensis gen. nov., sp. nov. a novel haloalkaliphilic representative of the family Halanaerobiacae capable of betaine degradation.</title>
        <authorList>
            <person name="Boltyanskaya Y."/>
            <person name="Kevbrin V."/>
            <person name="Detkova E."/>
            <person name="Grouzdev D.S."/>
            <person name="Koziaeva V."/>
            <person name="Zhilina T."/>
        </authorList>
    </citation>
    <scope>NUCLEOTIDE SEQUENCE</scope>
    <source>
        <strain evidence="7">Z-7014</strain>
    </source>
</reference>
<dbReference type="Proteomes" id="UP000621436">
    <property type="component" value="Unassembled WGS sequence"/>
</dbReference>
<dbReference type="SUPFAM" id="SSF100950">
    <property type="entry name" value="NagB/RpiA/CoA transferase-like"/>
    <property type="match status" value="1"/>
</dbReference>
<keyword evidence="2" id="KW-0805">Transcription regulation</keyword>
<dbReference type="Gene3D" id="1.10.10.10">
    <property type="entry name" value="Winged helix-like DNA-binding domain superfamily/Winged helix DNA-binding domain"/>
    <property type="match status" value="1"/>
</dbReference>
<keyword evidence="4" id="KW-0804">Transcription</keyword>
<dbReference type="InterPro" id="IPR048715">
    <property type="entry name" value="CggR_N"/>
</dbReference>
<evidence type="ECO:0000256" key="4">
    <source>
        <dbReference type="ARBA" id="ARBA00023163"/>
    </source>
</evidence>
<evidence type="ECO:0000259" key="6">
    <source>
        <dbReference type="Pfam" id="PF21715"/>
    </source>
</evidence>
<evidence type="ECO:0000256" key="1">
    <source>
        <dbReference type="ARBA" id="ARBA00010466"/>
    </source>
</evidence>
<dbReference type="Pfam" id="PF21715">
    <property type="entry name" value="CggR_N"/>
    <property type="match status" value="1"/>
</dbReference>
<sequence>MDYLFKVQKKIVPEVIELAEVRYSILKKIYHEEPIGRRSLSEGLNLSVRQVRNELEFLNEQGLIKVSRAGVSLTQEGKDFITELELYFTEIKDFANLEKKVEEKLGINEVLIVPCNLEHSNLIREIGRVAANYLRRLLRTGDIIAITGGYTMSQVAEMMPFCDERYENTIVVPGRGGLGEEVDIQANTIAASIAKKIGGKYYLLQVPDNLKVENISLIKDEPSIQKTLNILGKANILVHGVGNAAEMSARRGMDQSEIDDILSKGAIGEAFGYYCNLDGEIVYSTPSIGLSLEEVENIGTVIAVAGGEKKAEAIKSIISPKYQDVLITDEETARRIISL</sequence>
<dbReference type="PANTHER" id="PTHR34294:SF5">
    <property type="entry name" value="CENTRAL GLYCOLYTIC GENES REGULATOR"/>
    <property type="match status" value="1"/>
</dbReference>
<evidence type="ECO:0000313" key="8">
    <source>
        <dbReference type="Proteomes" id="UP000621436"/>
    </source>
</evidence>
<dbReference type="GO" id="GO:0030246">
    <property type="term" value="F:carbohydrate binding"/>
    <property type="evidence" value="ECO:0007669"/>
    <property type="project" value="InterPro"/>
</dbReference>
<accession>A0A931ARY9</accession>
<feature type="domain" description="Sugar-binding" evidence="5">
    <location>
        <begin position="91"/>
        <end position="337"/>
    </location>
</feature>
<dbReference type="AlphaFoldDB" id="A0A931ARY9"/>
<keyword evidence="8" id="KW-1185">Reference proteome</keyword>
<evidence type="ECO:0000256" key="2">
    <source>
        <dbReference type="ARBA" id="ARBA00023015"/>
    </source>
</evidence>
<evidence type="ECO:0000259" key="5">
    <source>
        <dbReference type="Pfam" id="PF04198"/>
    </source>
</evidence>
<dbReference type="GO" id="GO:0003677">
    <property type="term" value="F:DNA binding"/>
    <property type="evidence" value="ECO:0007669"/>
    <property type="project" value="UniProtKB-KW"/>
</dbReference>
<dbReference type="SUPFAM" id="SSF46785">
    <property type="entry name" value="Winged helix' DNA-binding domain"/>
    <property type="match status" value="1"/>
</dbReference>
<evidence type="ECO:0000313" key="7">
    <source>
        <dbReference type="EMBL" id="MBF8435750.1"/>
    </source>
</evidence>
<evidence type="ECO:0000256" key="3">
    <source>
        <dbReference type="ARBA" id="ARBA00023125"/>
    </source>
</evidence>
<dbReference type="Pfam" id="PF04198">
    <property type="entry name" value="Sugar-bind"/>
    <property type="match status" value="1"/>
</dbReference>